<evidence type="ECO:0000313" key="1">
    <source>
        <dbReference type="EMBL" id="KAI3808425.1"/>
    </source>
</evidence>
<proteinExistence type="predicted"/>
<organism evidence="1 2">
    <name type="scientific">Smallanthus sonchifolius</name>
    <dbReference type="NCBI Taxonomy" id="185202"/>
    <lineage>
        <taxon>Eukaryota</taxon>
        <taxon>Viridiplantae</taxon>
        <taxon>Streptophyta</taxon>
        <taxon>Embryophyta</taxon>
        <taxon>Tracheophyta</taxon>
        <taxon>Spermatophyta</taxon>
        <taxon>Magnoliopsida</taxon>
        <taxon>eudicotyledons</taxon>
        <taxon>Gunneridae</taxon>
        <taxon>Pentapetalae</taxon>
        <taxon>asterids</taxon>
        <taxon>campanulids</taxon>
        <taxon>Asterales</taxon>
        <taxon>Asteraceae</taxon>
        <taxon>Asteroideae</taxon>
        <taxon>Heliantheae alliance</taxon>
        <taxon>Millerieae</taxon>
        <taxon>Smallanthus</taxon>
    </lineage>
</organism>
<reference evidence="2" key="1">
    <citation type="journal article" date="2022" name="Mol. Ecol. Resour.">
        <title>The genomes of chicory, endive, great burdock and yacon provide insights into Asteraceae palaeo-polyploidization history and plant inulin production.</title>
        <authorList>
            <person name="Fan W."/>
            <person name="Wang S."/>
            <person name="Wang H."/>
            <person name="Wang A."/>
            <person name="Jiang F."/>
            <person name="Liu H."/>
            <person name="Zhao H."/>
            <person name="Xu D."/>
            <person name="Zhang Y."/>
        </authorList>
    </citation>
    <scope>NUCLEOTIDE SEQUENCE [LARGE SCALE GENOMIC DNA]</scope>
    <source>
        <strain evidence="2">cv. Yunnan</strain>
    </source>
</reference>
<name>A0ACB9IKA8_9ASTR</name>
<protein>
    <submittedName>
        <fullName evidence="1">Uncharacterized protein</fullName>
    </submittedName>
</protein>
<comment type="caution">
    <text evidence="1">The sequence shown here is derived from an EMBL/GenBank/DDBJ whole genome shotgun (WGS) entry which is preliminary data.</text>
</comment>
<dbReference type="EMBL" id="CM042025">
    <property type="protein sequence ID" value="KAI3808425.1"/>
    <property type="molecule type" value="Genomic_DNA"/>
</dbReference>
<keyword evidence="2" id="KW-1185">Reference proteome</keyword>
<dbReference type="Proteomes" id="UP001056120">
    <property type="component" value="Linkage Group LG08"/>
</dbReference>
<reference evidence="1 2" key="2">
    <citation type="journal article" date="2022" name="Mol. Ecol. Resour.">
        <title>The genomes of chicory, endive, great burdock and yacon provide insights into Asteraceae paleo-polyploidization history and plant inulin production.</title>
        <authorList>
            <person name="Fan W."/>
            <person name="Wang S."/>
            <person name="Wang H."/>
            <person name="Wang A."/>
            <person name="Jiang F."/>
            <person name="Liu H."/>
            <person name="Zhao H."/>
            <person name="Xu D."/>
            <person name="Zhang Y."/>
        </authorList>
    </citation>
    <scope>NUCLEOTIDE SEQUENCE [LARGE SCALE GENOMIC DNA]</scope>
    <source>
        <strain evidence="2">cv. Yunnan</strain>
        <tissue evidence="1">Leaves</tissue>
    </source>
</reference>
<sequence>MILFVILKLKYQGSPMHAAKELGKKAIYLDLPFIAKWFRNKGHFIKSQVTAATCVFALIQLQEDMKKQLGAEGKYTEEELGEYMQSHKKVMIDSLWKLNVADIEATLIRVCQLVIQDNT</sequence>
<gene>
    <name evidence="1" type="ORF">L1987_24376</name>
</gene>
<accession>A0ACB9IKA8</accession>
<evidence type="ECO:0000313" key="2">
    <source>
        <dbReference type="Proteomes" id="UP001056120"/>
    </source>
</evidence>